<dbReference type="Ensembl" id="ENSSHAT00000013634.2">
    <property type="protein sequence ID" value="ENSSHAP00000013523.2"/>
    <property type="gene ID" value="ENSSHAG00000011560.2"/>
</dbReference>
<keyword evidence="1" id="KW-0813">Transport</keyword>
<organism evidence="9 10">
    <name type="scientific">Sarcophilus harrisii</name>
    <name type="common">Tasmanian devil</name>
    <name type="synonym">Sarcophilus laniarius</name>
    <dbReference type="NCBI Taxonomy" id="9305"/>
    <lineage>
        <taxon>Eukaryota</taxon>
        <taxon>Metazoa</taxon>
        <taxon>Chordata</taxon>
        <taxon>Craniata</taxon>
        <taxon>Vertebrata</taxon>
        <taxon>Euteleostomi</taxon>
        <taxon>Mammalia</taxon>
        <taxon>Metatheria</taxon>
        <taxon>Dasyuromorphia</taxon>
        <taxon>Dasyuridae</taxon>
        <taxon>Sarcophilus</taxon>
    </lineage>
</organism>
<dbReference type="KEGG" id="shr:100917402"/>
<dbReference type="Gene3D" id="3.30.530.20">
    <property type="match status" value="1"/>
</dbReference>
<dbReference type="AlphaFoldDB" id="G3WDL8"/>
<dbReference type="GO" id="GO:0008526">
    <property type="term" value="F:phosphatidylinositol transfer activity"/>
    <property type="evidence" value="ECO:0007669"/>
    <property type="project" value="TreeGrafter"/>
</dbReference>
<dbReference type="FunFam" id="3.30.530.20:FF:000004">
    <property type="entry name" value="Phosphatidylinositol transfer protein alpha isoform"/>
    <property type="match status" value="1"/>
</dbReference>
<feature type="region of interest" description="Disordered" evidence="7">
    <location>
        <begin position="1"/>
        <end position="29"/>
    </location>
</feature>
<dbReference type="InterPro" id="IPR001666">
    <property type="entry name" value="PI_transfer"/>
</dbReference>
<gene>
    <name evidence="9" type="primary">LOC100917402</name>
</gene>
<evidence type="ECO:0000256" key="5">
    <source>
        <dbReference type="ARBA" id="ARBA00024146"/>
    </source>
</evidence>
<name>G3WDL8_SARHA</name>
<feature type="domain" description="Phosphatidylinositol transfer protein N-terminal" evidence="8">
    <location>
        <begin position="48"/>
        <end position="283"/>
    </location>
</feature>
<comment type="similarity">
    <text evidence="6">Belongs to the PtdIns transfer protein family. PI transfer class I subfamily.</text>
</comment>
<evidence type="ECO:0000313" key="10">
    <source>
        <dbReference type="Proteomes" id="UP000007648"/>
    </source>
</evidence>
<dbReference type="GO" id="GO:0031210">
    <property type="term" value="F:phosphatidylcholine binding"/>
    <property type="evidence" value="ECO:0007669"/>
    <property type="project" value="TreeGrafter"/>
</dbReference>
<protein>
    <recommendedName>
        <fullName evidence="8">Phosphatidylinositol transfer protein N-terminal domain-containing protein</fullName>
    </recommendedName>
</protein>
<dbReference type="RefSeq" id="XP_031819053.1">
    <property type="nucleotide sequence ID" value="XM_031963193.1"/>
</dbReference>
<dbReference type="InterPro" id="IPR055261">
    <property type="entry name" value="PI_transfer_N"/>
</dbReference>
<reference evidence="9" key="2">
    <citation type="submission" date="2025-08" db="UniProtKB">
        <authorList>
            <consortium name="Ensembl"/>
        </authorList>
    </citation>
    <scope>IDENTIFICATION</scope>
</reference>
<dbReference type="PRINTS" id="PR00391">
    <property type="entry name" value="PITRANSFER"/>
</dbReference>
<dbReference type="eggNOG" id="KOG3668">
    <property type="taxonomic scope" value="Eukaryota"/>
</dbReference>
<dbReference type="GO" id="GO:0035091">
    <property type="term" value="F:phosphatidylinositol binding"/>
    <property type="evidence" value="ECO:0007669"/>
    <property type="project" value="TreeGrafter"/>
</dbReference>
<comment type="catalytic activity">
    <reaction evidence="4">
        <text>a 1,2-diacyl-sn-glycero-3-phosphocholine(in) = a 1,2-diacyl-sn-glycero-3-phosphocholine(out)</text>
        <dbReference type="Rhea" id="RHEA:38571"/>
        <dbReference type="ChEBI" id="CHEBI:57643"/>
    </reaction>
    <physiologicalReaction direction="left-to-right" evidence="4">
        <dbReference type="Rhea" id="RHEA:38572"/>
    </physiologicalReaction>
</comment>
<reference evidence="9 10" key="1">
    <citation type="journal article" date="2011" name="Proc. Natl. Acad. Sci. U.S.A.">
        <title>Genetic diversity and population structure of the endangered marsupial Sarcophilus harrisii (Tasmanian devil).</title>
        <authorList>
            <person name="Miller W."/>
            <person name="Hayes V.M."/>
            <person name="Ratan A."/>
            <person name="Petersen D.C."/>
            <person name="Wittekindt N.E."/>
            <person name="Miller J."/>
            <person name="Walenz B."/>
            <person name="Knight J."/>
            <person name="Qi J."/>
            <person name="Zhao F."/>
            <person name="Wang Q."/>
            <person name="Bedoya-Reina O.C."/>
            <person name="Katiyar N."/>
            <person name="Tomsho L.P."/>
            <person name="Kasson L.M."/>
            <person name="Hardie R.A."/>
            <person name="Woodbridge P."/>
            <person name="Tindall E.A."/>
            <person name="Bertelsen M.F."/>
            <person name="Dixon D."/>
            <person name="Pyecroft S."/>
            <person name="Helgen K.M."/>
            <person name="Lesk A.M."/>
            <person name="Pringle T.H."/>
            <person name="Patterson N."/>
            <person name="Zhang Y."/>
            <person name="Kreiss A."/>
            <person name="Woods G.M."/>
            <person name="Jones M.E."/>
            <person name="Schuster S.C."/>
        </authorList>
    </citation>
    <scope>NUCLEOTIDE SEQUENCE [LARGE SCALE GENOMIC DNA]</scope>
</reference>
<evidence type="ECO:0000313" key="9">
    <source>
        <dbReference type="Ensembl" id="ENSSHAP00000013523.2"/>
    </source>
</evidence>
<dbReference type="OrthoDB" id="18453at2759"/>
<sequence length="303" mass="34724">MQREGPPAPRVSPPFPPRGLPPPAGSAGGRPRSGLCPVLCAHAAVLSPRQYQVGQLYSVAQSSKNNTGGGEGIEVLINQPYEGGPGERGQFTHKIYHLQSKVPGFVRLFAPEGSLVFHEKAWNAYPYCRTVITNEYMKDDFFIKIETWHRPDMGTEDNVHHLDAETWKEVEVVHIDIADRAQVSDEDYKPEEDPALFKSVKTGRGPLGPNWQRELLKHPPHMCAYKLVTVKFRWWGLQGRVENFIHKQEKRLFTNFHRQLFCWLDQWVDLSMEDIRNLEEETQRELDQMRKTGPVRGMRASDD</sequence>
<keyword evidence="2" id="KW-0007">Acetylation</keyword>
<evidence type="ECO:0000256" key="2">
    <source>
        <dbReference type="ARBA" id="ARBA00022990"/>
    </source>
</evidence>
<dbReference type="GeneTree" id="ENSGT00940000164396"/>
<dbReference type="Pfam" id="PF02121">
    <property type="entry name" value="IP_trans"/>
    <property type="match status" value="1"/>
</dbReference>
<reference evidence="9" key="3">
    <citation type="submission" date="2025-09" db="UniProtKB">
        <authorList>
            <consortium name="Ensembl"/>
        </authorList>
    </citation>
    <scope>IDENTIFICATION</scope>
</reference>
<evidence type="ECO:0000259" key="8">
    <source>
        <dbReference type="Pfam" id="PF02121"/>
    </source>
</evidence>
<dbReference type="CDD" id="cd08888">
    <property type="entry name" value="SRPBCC_PITPNA-B_like"/>
    <property type="match status" value="1"/>
</dbReference>
<dbReference type="RefSeq" id="XP_031819043.1">
    <property type="nucleotide sequence ID" value="XM_031963183.1"/>
</dbReference>
<keyword evidence="3" id="KW-0446">Lipid-binding</keyword>
<dbReference type="SUPFAM" id="SSF55961">
    <property type="entry name" value="Bet v1-like"/>
    <property type="match status" value="1"/>
</dbReference>
<feature type="compositionally biased region" description="Pro residues" evidence="7">
    <location>
        <begin position="1"/>
        <end position="24"/>
    </location>
</feature>
<comment type="catalytic activity">
    <reaction evidence="5">
        <text>a 1,2-diacyl-sn-glycero-3-phospho-(1D-myo-inositol)(in) = a 1,2-diacyl-sn-glycero-3-phospho-(1D-myo-inositol)(out)</text>
        <dbReference type="Rhea" id="RHEA:38691"/>
        <dbReference type="ChEBI" id="CHEBI:57880"/>
    </reaction>
    <physiologicalReaction direction="left-to-right" evidence="5">
        <dbReference type="Rhea" id="RHEA:38692"/>
    </physiologicalReaction>
</comment>
<dbReference type="GO" id="GO:0005737">
    <property type="term" value="C:cytoplasm"/>
    <property type="evidence" value="ECO:0007669"/>
    <property type="project" value="TreeGrafter"/>
</dbReference>
<dbReference type="Proteomes" id="UP000007648">
    <property type="component" value="Unassembled WGS sequence"/>
</dbReference>
<feature type="region of interest" description="Disordered" evidence="7">
    <location>
        <begin position="284"/>
        <end position="303"/>
    </location>
</feature>
<dbReference type="GeneID" id="100917402"/>
<evidence type="ECO:0000256" key="3">
    <source>
        <dbReference type="ARBA" id="ARBA00023121"/>
    </source>
</evidence>
<dbReference type="GO" id="GO:0008525">
    <property type="term" value="F:phosphatidylcholine transporter activity"/>
    <property type="evidence" value="ECO:0007669"/>
    <property type="project" value="TreeGrafter"/>
</dbReference>
<dbReference type="HOGENOM" id="CLU_046509_0_1_1"/>
<evidence type="ECO:0000256" key="1">
    <source>
        <dbReference type="ARBA" id="ARBA00022448"/>
    </source>
</evidence>
<evidence type="ECO:0000256" key="7">
    <source>
        <dbReference type="SAM" id="MobiDB-lite"/>
    </source>
</evidence>
<dbReference type="InterPro" id="IPR023393">
    <property type="entry name" value="START-like_dom_sf"/>
</dbReference>
<evidence type="ECO:0000256" key="4">
    <source>
        <dbReference type="ARBA" id="ARBA00023723"/>
    </source>
</evidence>
<accession>G3WDL8</accession>
<dbReference type="InParanoid" id="G3WDL8"/>
<keyword evidence="10" id="KW-1185">Reference proteome</keyword>
<proteinExistence type="inferred from homology"/>
<dbReference type="PANTHER" id="PTHR10658">
    <property type="entry name" value="PHOSPHATIDYLINOSITOL TRANSFER PROTEIN"/>
    <property type="match status" value="1"/>
</dbReference>
<dbReference type="PANTHER" id="PTHR10658:SF85">
    <property type="entry name" value="PHOSPHATIDYLINOSITOL TRANSFER PROTEIN BETA"/>
    <property type="match status" value="1"/>
</dbReference>
<evidence type="ECO:0000256" key="6">
    <source>
        <dbReference type="ARBA" id="ARBA00038104"/>
    </source>
</evidence>